<proteinExistence type="predicted"/>
<feature type="region of interest" description="Disordered" evidence="1">
    <location>
        <begin position="689"/>
        <end position="745"/>
    </location>
</feature>
<evidence type="ECO:0000313" key="3">
    <source>
        <dbReference type="Proteomes" id="UP000246991"/>
    </source>
</evidence>
<evidence type="ECO:0000256" key="1">
    <source>
        <dbReference type="SAM" id="MobiDB-lite"/>
    </source>
</evidence>
<dbReference type="EMBL" id="PYWC01000180">
    <property type="protein sequence ID" value="PWW71606.1"/>
    <property type="molecule type" value="Genomic_DNA"/>
</dbReference>
<gene>
    <name evidence="2" type="ORF">C7212DRAFT_303207</name>
</gene>
<dbReference type="STRING" id="42249.A0A317SDG3"/>
<organism evidence="2 3">
    <name type="scientific">Tuber magnatum</name>
    <name type="common">white Piedmont truffle</name>
    <dbReference type="NCBI Taxonomy" id="42249"/>
    <lineage>
        <taxon>Eukaryota</taxon>
        <taxon>Fungi</taxon>
        <taxon>Dikarya</taxon>
        <taxon>Ascomycota</taxon>
        <taxon>Pezizomycotina</taxon>
        <taxon>Pezizomycetes</taxon>
        <taxon>Pezizales</taxon>
        <taxon>Tuberaceae</taxon>
        <taxon>Tuber</taxon>
    </lineage>
</organism>
<feature type="region of interest" description="Disordered" evidence="1">
    <location>
        <begin position="774"/>
        <end position="860"/>
    </location>
</feature>
<dbReference type="OrthoDB" id="5427134at2759"/>
<comment type="caution">
    <text evidence="2">The sequence shown here is derived from an EMBL/GenBank/DDBJ whole genome shotgun (WGS) entry which is preliminary data.</text>
</comment>
<feature type="compositionally biased region" description="Polar residues" evidence="1">
    <location>
        <begin position="736"/>
        <end position="745"/>
    </location>
</feature>
<name>A0A317SDG3_9PEZI</name>
<sequence>MESILPTGGCNYHDLSQPIANNCGCQRFWLRRKAPKGRGKNRAPPPPPTRVNRISEERQLLIGNGTAGLTSATFRQEHQEEEGEDDDGEDVGNCHCGHHACFHSIDHPPRSALAQNTSRRCSLQISDTETSIRLDRPGTNLAASGISVASGTTTERDPCSAEQSPSVLAARRIKPHYQPSQLGSEHESKPGSQNTNIPVADVIPMVMGLENRLEVTAASVKNLESMAASATASTATAILPSEIAEIKQGLADLRRDFVTSLTALRTDRDQLKLHNERLETVETFGSVLEDMREKIELIEDRSIECENKVLSFEDRLGDRLAPVEAFLESRSEKRKHSRQGDGGIRRKRRRRGREGLGDSSSQQEVNMAATTSFTATMSTSTSFSGTSSSSIVGGKGATTARMLGVLEGYESRFLELEDIAPPTVSRPWVIEVVLLPPAPLKGIWVDPCAQSETGTQYESSNPQSTNTTSGITYSRQALGEPESPGMVPKSFSIRSSVYRRLCSRGFVRTLGITAGTARDVAFQIEAHFSQLLDWCRSFEADSQASSFPRQASTTTTPTKPIMSSSAWQPLRKVHKQTALEYLRPGEMMDGIWTVEFLRGTCLMKGRRKVLYITPLPSSGSSSIAWSDIKSLPKFTEAPIEGKASHDIPKPEESDDECWSHKRFLDEPAISFTTAINSPGSSFGPFQLEEEVPDPASVPSPQLSMPFPFRRRSRKGSMSSSSTGGGRRIGWKLTRGASPTNAGSVTPASCIVGTGRSNSYPPDGCAGIGGLIRRTSSGSRGGGAREDEWELSPATLGWFTQHPLEESCDSSNRDSQHTTLGGDEEAEDSEGDVDADGDGDGDEDGDADGGYESADRESNDS</sequence>
<dbReference type="Proteomes" id="UP000246991">
    <property type="component" value="Unassembled WGS sequence"/>
</dbReference>
<accession>A0A317SDG3</accession>
<dbReference type="AlphaFoldDB" id="A0A317SDG3"/>
<protein>
    <submittedName>
        <fullName evidence="2">Uncharacterized protein</fullName>
    </submittedName>
</protein>
<feature type="region of interest" description="Disordered" evidence="1">
    <location>
        <begin position="329"/>
        <end position="365"/>
    </location>
</feature>
<keyword evidence="3" id="KW-1185">Reference proteome</keyword>
<evidence type="ECO:0000313" key="2">
    <source>
        <dbReference type="EMBL" id="PWW71606.1"/>
    </source>
</evidence>
<feature type="region of interest" description="Disordered" evidence="1">
    <location>
        <begin position="135"/>
        <end position="166"/>
    </location>
</feature>
<feature type="compositionally biased region" description="Acidic residues" evidence="1">
    <location>
        <begin position="821"/>
        <end position="848"/>
    </location>
</feature>
<reference evidence="2 3" key="1">
    <citation type="submission" date="2018-03" db="EMBL/GenBank/DDBJ databases">
        <title>Genomes of Pezizomycetes fungi and the evolution of truffles.</title>
        <authorList>
            <person name="Murat C."/>
            <person name="Payen T."/>
            <person name="Noel B."/>
            <person name="Kuo A."/>
            <person name="Martin F.M."/>
        </authorList>
    </citation>
    <scope>NUCLEOTIDE SEQUENCE [LARGE SCALE GENOMIC DNA]</scope>
    <source>
        <strain evidence="2">091103-1</strain>
    </source>
</reference>